<name>A0A2T4GTE0_FUSCU</name>
<dbReference type="AlphaFoldDB" id="A0A2T4GTE0"/>
<keyword evidence="3" id="KW-1185">Reference proteome</keyword>
<sequence>MMDPEAIGLMLLVTTSGRMLFLDRHDIAFVANRLHEVTNLYIRRTRRSVRRKLQTTEAPHKLYGYARKGCIEQRSPDDVG</sequence>
<proteinExistence type="predicted"/>
<dbReference type="Proteomes" id="UP000241587">
    <property type="component" value="Unassembled WGS sequence"/>
</dbReference>
<evidence type="ECO:0000313" key="3">
    <source>
        <dbReference type="Proteomes" id="UP000241587"/>
    </source>
</evidence>
<accession>A0A2T4GTE0</accession>
<reference evidence="2" key="2">
    <citation type="submission" date="2020-11" db="EMBL/GenBank/DDBJ databases">
        <title>The chromosome-scale genome resource for two endophytic Fusarium species: F. culmorum and F. pseudograminearum.</title>
        <authorList>
            <person name="Yuan Z."/>
        </authorList>
    </citation>
    <scope>NUCLEOTIDE SEQUENCE</scope>
    <source>
        <strain evidence="2">Class2-1B</strain>
    </source>
</reference>
<dbReference type="EMBL" id="PVEM01000006">
    <property type="protein sequence ID" value="PTD06812.1"/>
    <property type="molecule type" value="Genomic_DNA"/>
</dbReference>
<organism evidence="1 3">
    <name type="scientific">Fusarium culmorum</name>
    <dbReference type="NCBI Taxonomy" id="5516"/>
    <lineage>
        <taxon>Eukaryota</taxon>
        <taxon>Fungi</taxon>
        <taxon>Dikarya</taxon>
        <taxon>Ascomycota</taxon>
        <taxon>Pezizomycotina</taxon>
        <taxon>Sordariomycetes</taxon>
        <taxon>Hypocreomycetidae</taxon>
        <taxon>Hypocreales</taxon>
        <taxon>Nectriaceae</taxon>
        <taxon>Fusarium</taxon>
    </lineage>
</organism>
<protein>
    <submittedName>
        <fullName evidence="1">Uncharacterized protein</fullName>
    </submittedName>
</protein>
<dbReference type="Proteomes" id="UP000663297">
    <property type="component" value="Chromosome 1"/>
</dbReference>
<gene>
    <name evidence="1" type="ORF">FCULG_00005510</name>
    <name evidence="2" type="ORF">HYE67_001373</name>
</gene>
<dbReference type="EMBL" id="CP064747">
    <property type="protein sequence ID" value="QPC59142.1"/>
    <property type="molecule type" value="Genomic_DNA"/>
</dbReference>
<evidence type="ECO:0000313" key="2">
    <source>
        <dbReference type="EMBL" id="QPC59142.1"/>
    </source>
</evidence>
<reference evidence="1 3" key="1">
    <citation type="submission" date="2018-02" db="EMBL/GenBank/DDBJ databases">
        <title>Fusarium culmorum secondary metabolites in fungal-bacterial-plant interactions.</title>
        <authorList>
            <person name="Schmidt R."/>
        </authorList>
    </citation>
    <scope>NUCLEOTIDE SEQUENCE [LARGE SCALE GENOMIC DNA]</scope>
    <source>
        <strain evidence="1 3">PV</strain>
    </source>
</reference>
<evidence type="ECO:0000313" key="1">
    <source>
        <dbReference type="EMBL" id="PTD06812.1"/>
    </source>
</evidence>